<feature type="chain" id="PRO_5021457197" evidence="2">
    <location>
        <begin position="21"/>
        <end position="253"/>
    </location>
</feature>
<keyword evidence="4" id="KW-1185">Reference proteome</keyword>
<feature type="signal peptide" evidence="2">
    <location>
        <begin position="1"/>
        <end position="20"/>
    </location>
</feature>
<comment type="caution">
    <text evidence="3">The sequence shown here is derived from an EMBL/GenBank/DDBJ whole genome shotgun (WGS) entry which is preliminary data.</text>
</comment>
<feature type="region of interest" description="Disordered" evidence="1">
    <location>
        <begin position="45"/>
        <end position="74"/>
    </location>
</feature>
<evidence type="ECO:0000256" key="2">
    <source>
        <dbReference type="SAM" id="SignalP"/>
    </source>
</evidence>
<dbReference type="EMBL" id="PQXK01000053">
    <property type="protein sequence ID" value="TGO39470.1"/>
    <property type="molecule type" value="Genomic_DNA"/>
</dbReference>
<evidence type="ECO:0000313" key="4">
    <source>
        <dbReference type="Proteomes" id="UP000297814"/>
    </source>
</evidence>
<proteinExistence type="predicted"/>
<evidence type="ECO:0000256" key="1">
    <source>
        <dbReference type="SAM" id="MobiDB-lite"/>
    </source>
</evidence>
<dbReference type="AlphaFoldDB" id="A0A4Z1GW82"/>
<name>A0A4Z1GW82_9HELO</name>
<dbReference type="Proteomes" id="UP000297814">
    <property type="component" value="Unassembled WGS sequence"/>
</dbReference>
<feature type="region of interest" description="Disordered" evidence="1">
    <location>
        <begin position="146"/>
        <end position="199"/>
    </location>
</feature>
<protein>
    <submittedName>
        <fullName evidence="3">Uncharacterized protein</fullName>
    </submittedName>
</protein>
<evidence type="ECO:0000313" key="3">
    <source>
        <dbReference type="EMBL" id="TGO39470.1"/>
    </source>
</evidence>
<accession>A0A4Z1GW82</accession>
<feature type="compositionally biased region" description="Polar residues" evidence="1">
    <location>
        <begin position="45"/>
        <end position="67"/>
    </location>
</feature>
<gene>
    <name evidence="3" type="ORF">BHYA_0053g00250</name>
</gene>
<sequence>MHLTKPALLVASFLWATTFASPIDSPTILRTRALIGGSTTNDNTKNVAGNTTADNAVGNDNTKNAPESNPVEDAVGNLNLDDITGGLGTRDASRLRHGHKSQEGEIVDDALNIADDATPGGVFNRNTRRRIVGDDAGGLTVRNVLKKHHHSNKDEEDDVGDAKDGSSGDVVKDTVTGAGGSVEDVGNDGTSSTDIGGGILRRIVPRDKDGTVHDANQAVHDANQAVHDANKAVHAANEAVHNTLHGVLHGILR</sequence>
<keyword evidence="2" id="KW-0732">Signal</keyword>
<reference evidence="3 4" key="1">
    <citation type="submission" date="2017-12" db="EMBL/GenBank/DDBJ databases">
        <title>Comparative genomics of Botrytis spp.</title>
        <authorList>
            <person name="Valero-Jimenez C.A."/>
            <person name="Tapia P."/>
            <person name="Veloso J."/>
            <person name="Silva-Moreno E."/>
            <person name="Staats M."/>
            <person name="Valdes J.H."/>
            <person name="Van Kan J.A.L."/>
        </authorList>
    </citation>
    <scope>NUCLEOTIDE SEQUENCE [LARGE SCALE GENOMIC DNA]</scope>
    <source>
        <strain evidence="3 4">Bh0001</strain>
    </source>
</reference>
<organism evidence="3 4">
    <name type="scientific">Botrytis hyacinthi</name>
    <dbReference type="NCBI Taxonomy" id="278943"/>
    <lineage>
        <taxon>Eukaryota</taxon>
        <taxon>Fungi</taxon>
        <taxon>Dikarya</taxon>
        <taxon>Ascomycota</taxon>
        <taxon>Pezizomycotina</taxon>
        <taxon>Leotiomycetes</taxon>
        <taxon>Helotiales</taxon>
        <taxon>Sclerotiniaceae</taxon>
        <taxon>Botrytis</taxon>
    </lineage>
</organism>
<feature type="compositionally biased region" description="Basic and acidic residues" evidence="1">
    <location>
        <begin position="160"/>
        <end position="172"/>
    </location>
</feature>